<dbReference type="AlphaFoldDB" id="A0A226E5D8"/>
<sequence length="230" mass="25356">MKIRGLVSQQTLTWTALIRIILSHFEHKVPKRKQANSTSISFPIMTISNMSSVSSTLWFFVFTFVAIVHQANGDCEREWDDGEWSYTCDVDDLPVGAIVGIVIGGIVIFIVIPILICFLCACACFRGRRSKGQVQPYVVQAAPQATYPPQQPAYMVNASNQPPPQHPAYVVSASNQPPPPLHHNYGGPQPLPYPVMPQQHAYHQAPPPYPGQYQNNGPPPPTAGWKTVGN</sequence>
<keyword evidence="2" id="KW-0472">Membrane</keyword>
<keyword evidence="2" id="KW-1133">Transmembrane helix</keyword>
<keyword evidence="4" id="KW-1185">Reference proteome</keyword>
<keyword evidence="2" id="KW-0812">Transmembrane</keyword>
<gene>
    <name evidence="3" type="ORF">Fcan01_13526</name>
</gene>
<proteinExistence type="predicted"/>
<evidence type="ECO:0000313" key="3">
    <source>
        <dbReference type="EMBL" id="OXA52294.1"/>
    </source>
</evidence>
<organism evidence="3 4">
    <name type="scientific">Folsomia candida</name>
    <name type="common">Springtail</name>
    <dbReference type="NCBI Taxonomy" id="158441"/>
    <lineage>
        <taxon>Eukaryota</taxon>
        <taxon>Metazoa</taxon>
        <taxon>Ecdysozoa</taxon>
        <taxon>Arthropoda</taxon>
        <taxon>Hexapoda</taxon>
        <taxon>Collembola</taxon>
        <taxon>Entomobryomorpha</taxon>
        <taxon>Isotomoidea</taxon>
        <taxon>Isotomidae</taxon>
        <taxon>Proisotominae</taxon>
        <taxon>Folsomia</taxon>
    </lineage>
</organism>
<evidence type="ECO:0000256" key="2">
    <source>
        <dbReference type="SAM" id="Phobius"/>
    </source>
</evidence>
<dbReference type="OMA" id="CEREWDD"/>
<dbReference type="EMBL" id="LNIX01000007">
    <property type="protein sequence ID" value="OXA52294.1"/>
    <property type="molecule type" value="Genomic_DNA"/>
</dbReference>
<evidence type="ECO:0000256" key="1">
    <source>
        <dbReference type="SAM" id="MobiDB-lite"/>
    </source>
</evidence>
<evidence type="ECO:0000313" key="4">
    <source>
        <dbReference type="Proteomes" id="UP000198287"/>
    </source>
</evidence>
<feature type="transmembrane region" description="Helical" evidence="2">
    <location>
        <begin position="93"/>
        <end position="125"/>
    </location>
</feature>
<accession>A0A226E5D8</accession>
<reference evidence="3 4" key="1">
    <citation type="submission" date="2015-12" db="EMBL/GenBank/DDBJ databases">
        <title>The genome of Folsomia candida.</title>
        <authorList>
            <person name="Faddeeva A."/>
            <person name="Derks M.F."/>
            <person name="Anvar Y."/>
            <person name="Smit S."/>
            <person name="Van Straalen N."/>
            <person name="Roelofs D."/>
        </authorList>
    </citation>
    <scope>NUCLEOTIDE SEQUENCE [LARGE SCALE GENOMIC DNA]</scope>
    <source>
        <strain evidence="3 4">VU population</strain>
        <tissue evidence="3">Whole body</tissue>
    </source>
</reference>
<protein>
    <submittedName>
        <fullName evidence="3">T-cell surface antigen CD2</fullName>
    </submittedName>
</protein>
<dbReference type="Proteomes" id="UP000198287">
    <property type="component" value="Unassembled WGS sequence"/>
</dbReference>
<comment type="caution">
    <text evidence="3">The sequence shown here is derived from an EMBL/GenBank/DDBJ whole genome shotgun (WGS) entry which is preliminary data.</text>
</comment>
<feature type="region of interest" description="Disordered" evidence="1">
    <location>
        <begin position="202"/>
        <end position="230"/>
    </location>
</feature>
<name>A0A226E5D8_FOLCA</name>
<feature type="region of interest" description="Disordered" evidence="1">
    <location>
        <begin position="165"/>
        <end position="189"/>
    </location>
</feature>